<keyword evidence="1" id="KW-0472">Membrane</keyword>
<dbReference type="GO" id="GO:0004803">
    <property type="term" value="F:transposase activity"/>
    <property type="evidence" value="ECO:0007669"/>
    <property type="project" value="InterPro"/>
</dbReference>
<dbReference type="RefSeq" id="WP_084387426.1">
    <property type="nucleotide sequence ID" value="NZ_CP022375.1"/>
</dbReference>
<dbReference type="OrthoDB" id="5604339at2"/>
<keyword evidence="1" id="KW-1133">Transmembrane helix</keyword>
<keyword evidence="4" id="KW-1185">Reference proteome</keyword>
<dbReference type="Pfam" id="PF01609">
    <property type="entry name" value="DDE_Tnp_1"/>
    <property type="match status" value="1"/>
</dbReference>
<organism evidence="3 4">
    <name type="scientific">Francisella opportunistica</name>
    <dbReference type="NCBI Taxonomy" id="2016517"/>
    <lineage>
        <taxon>Bacteria</taxon>
        <taxon>Pseudomonadati</taxon>
        <taxon>Pseudomonadota</taxon>
        <taxon>Gammaproteobacteria</taxon>
        <taxon>Thiotrichales</taxon>
        <taxon>Francisellaceae</taxon>
        <taxon>Francisella</taxon>
    </lineage>
</organism>
<gene>
    <name evidence="3" type="ORF">CGC43_00685</name>
</gene>
<evidence type="ECO:0000259" key="2">
    <source>
        <dbReference type="Pfam" id="PF01609"/>
    </source>
</evidence>
<dbReference type="AlphaFoldDB" id="A0A345JPF9"/>
<feature type="transmembrane region" description="Helical" evidence="1">
    <location>
        <begin position="92"/>
        <end position="109"/>
    </location>
</feature>
<dbReference type="InterPro" id="IPR002559">
    <property type="entry name" value="Transposase_11"/>
</dbReference>
<accession>A0A345JPF9</accession>
<dbReference type="Proteomes" id="UP000253862">
    <property type="component" value="Chromosome"/>
</dbReference>
<dbReference type="GO" id="GO:0003677">
    <property type="term" value="F:DNA binding"/>
    <property type="evidence" value="ECO:0007669"/>
    <property type="project" value="InterPro"/>
</dbReference>
<reference evidence="3 4" key="1">
    <citation type="submission" date="2017-07" db="EMBL/GenBank/DDBJ databases">
        <title>Complete genome sequences and comparative analysis of the novel pathogen Francisella opportunistica.</title>
        <authorList>
            <person name="Dietrich E.A."/>
            <person name="Kingry L.C."/>
            <person name="Petersen J.M."/>
        </authorList>
    </citation>
    <scope>NUCLEOTIDE SEQUENCE [LARGE SCALE GENOMIC DNA]</scope>
    <source>
        <strain evidence="3 4">14-2155</strain>
    </source>
</reference>
<keyword evidence="1" id="KW-0812">Transmembrane</keyword>
<feature type="domain" description="Transposase IS4-like" evidence="2">
    <location>
        <begin position="2"/>
        <end position="85"/>
    </location>
</feature>
<name>A0A345JPF9_9GAMM</name>
<sequence length="110" mass="12866">MVTAGNIHDIVPSPELLKGITNAYILADKAYFSDENVRFLKENGNTVVIPARENYTKDHNIDWHIYKERHLIENFFSKIKHFRRAFSRFDKTCSAFLGFIALASTFIWLR</sequence>
<protein>
    <recommendedName>
        <fullName evidence="2">Transposase IS4-like domain-containing protein</fullName>
    </recommendedName>
</protein>
<proteinExistence type="predicted"/>
<evidence type="ECO:0000313" key="4">
    <source>
        <dbReference type="Proteomes" id="UP000253862"/>
    </source>
</evidence>
<dbReference type="KEGG" id="foo:CGC45_00680"/>
<dbReference type="GO" id="GO:0006313">
    <property type="term" value="P:DNA transposition"/>
    <property type="evidence" value="ECO:0007669"/>
    <property type="project" value="InterPro"/>
</dbReference>
<evidence type="ECO:0000313" key="3">
    <source>
        <dbReference type="EMBL" id="AXH29205.1"/>
    </source>
</evidence>
<evidence type="ECO:0000256" key="1">
    <source>
        <dbReference type="SAM" id="Phobius"/>
    </source>
</evidence>
<dbReference type="EMBL" id="CP022375">
    <property type="protein sequence ID" value="AXH29205.1"/>
    <property type="molecule type" value="Genomic_DNA"/>
</dbReference>